<dbReference type="Gene3D" id="2.130.10.10">
    <property type="entry name" value="YVTN repeat-like/Quinoprotein amine dehydrogenase"/>
    <property type="match status" value="1"/>
</dbReference>
<dbReference type="SUPFAM" id="SSF51004">
    <property type="entry name" value="C-terminal (heme d1) domain of cytochrome cd1-nitrite reductase"/>
    <property type="match status" value="1"/>
</dbReference>
<sequence length="388" mass="42209">MQHLKLSALFIGFFAILGCESGPKTTQTEKKTAKTYPAFIGTYSRKEGHVDGKGEGIYLYQLDSATGYLDKIGVQGEIVNPSFLTPSADGQFLYAVEEIGADVDDAGRVVAYRQAGDHLEKINQQSTFAFAPCHVSTDSKGRYVFVANYVGAIAVYPVAGNGGLGEAIYKEAYTGKGPHSRQDAAHPHSVNLSPDDNFLYVPDLGTDNIYIYKVNYADAKKPLSRIGATKVHPAGGPRHFTFHPNLAKAYVVNELSCSVTVMNWDKTTGKLDTIQSISTLPVDYKESGNTCSDIHITPDGKFLYAANRGHNSIVGYAIDAEGKLSLIDHASTQGEVPRNFAISPDGRFLYAANQNSDNILILSIESDGKLKYRKEEKVFTPVCVRFGN</sequence>
<reference evidence="3 4" key="1">
    <citation type="journal article" date="2011" name="Stand. Genomic Sci.">
        <title>Complete genome sequence of Haliscomenobacter hydrossis type strain (O).</title>
        <authorList>
            <consortium name="US DOE Joint Genome Institute (JGI-PGF)"/>
            <person name="Daligault H."/>
            <person name="Lapidus A."/>
            <person name="Zeytun A."/>
            <person name="Nolan M."/>
            <person name="Lucas S."/>
            <person name="Del Rio T.G."/>
            <person name="Tice H."/>
            <person name="Cheng J.F."/>
            <person name="Tapia R."/>
            <person name="Han C."/>
            <person name="Goodwin L."/>
            <person name="Pitluck S."/>
            <person name="Liolios K."/>
            <person name="Pagani I."/>
            <person name="Ivanova N."/>
            <person name="Huntemann M."/>
            <person name="Mavromatis K."/>
            <person name="Mikhailova N."/>
            <person name="Pati A."/>
            <person name="Chen A."/>
            <person name="Palaniappan K."/>
            <person name="Land M."/>
            <person name="Hauser L."/>
            <person name="Brambilla E.M."/>
            <person name="Rohde M."/>
            <person name="Verbarg S."/>
            <person name="Goker M."/>
            <person name="Bristow J."/>
            <person name="Eisen J.A."/>
            <person name="Markowitz V."/>
            <person name="Hugenholtz P."/>
            <person name="Kyrpides N.C."/>
            <person name="Klenk H.P."/>
            <person name="Woyke T."/>
        </authorList>
    </citation>
    <scope>NUCLEOTIDE SEQUENCE [LARGE SCALE GENOMIC DNA]</scope>
    <source>
        <strain evidence="4">ATCC 27775 / DSM 1100 / LMG 10767 / O</strain>
    </source>
</reference>
<dbReference type="PANTHER" id="PTHR30344:SF1">
    <property type="entry name" value="6-PHOSPHOGLUCONOLACTONASE"/>
    <property type="match status" value="1"/>
</dbReference>
<dbReference type="EC" id="3.1.1.31" evidence="3"/>
<dbReference type="InterPro" id="IPR011048">
    <property type="entry name" value="Haem_d1_sf"/>
</dbReference>
<keyword evidence="3" id="KW-0378">Hydrolase</keyword>
<evidence type="ECO:0000256" key="2">
    <source>
        <dbReference type="ARBA" id="ARBA00022526"/>
    </source>
</evidence>
<keyword evidence="2" id="KW-0313">Glucose metabolism</keyword>
<keyword evidence="2" id="KW-0119">Carbohydrate metabolism</keyword>
<dbReference type="EMBL" id="CP002691">
    <property type="protein sequence ID" value="AEE50519.1"/>
    <property type="molecule type" value="Genomic_DNA"/>
</dbReference>
<dbReference type="GO" id="GO:0005829">
    <property type="term" value="C:cytosol"/>
    <property type="evidence" value="ECO:0007669"/>
    <property type="project" value="TreeGrafter"/>
</dbReference>
<protein>
    <submittedName>
        <fullName evidence="3">6-phosphogluconolactonase</fullName>
        <ecNumber evidence="3">3.1.1.31</ecNumber>
    </submittedName>
</protein>
<dbReference type="STRING" id="760192.Halhy_2650"/>
<evidence type="ECO:0000256" key="1">
    <source>
        <dbReference type="ARBA" id="ARBA00005564"/>
    </source>
</evidence>
<accession>F4KZT3</accession>
<evidence type="ECO:0000313" key="3">
    <source>
        <dbReference type="EMBL" id="AEE50519.1"/>
    </source>
</evidence>
<dbReference type="Pfam" id="PF10282">
    <property type="entry name" value="Lactonase"/>
    <property type="match status" value="1"/>
</dbReference>
<dbReference type="eggNOG" id="COG2706">
    <property type="taxonomic scope" value="Bacteria"/>
</dbReference>
<dbReference type="InterPro" id="IPR050282">
    <property type="entry name" value="Cycloisomerase_2"/>
</dbReference>
<proteinExistence type="inferred from homology"/>
<comment type="similarity">
    <text evidence="1">Belongs to the cycloisomerase 2 family.</text>
</comment>
<reference key="2">
    <citation type="submission" date="2011-04" db="EMBL/GenBank/DDBJ databases">
        <title>Complete sequence of chromosome of Haliscomenobacter hydrossis DSM 1100.</title>
        <authorList>
            <consortium name="US DOE Joint Genome Institute (JGI-PGF)"/>
            <person name="Lucas S."/>
            <person name="Han J."/>
            <person name="Lapidus A."/>
            <person name="Bruce D."/>
            <person name="Goodwin L."/>
            <person name="Pitluck S."/>
            <person name="Peters L."/>
            <person name="Kyrpides N."/>
            <person name="Mavromatis K."/>
            <person name="Ivanova N."/>
            <person name="Ovchinnikova G."/>
            <person name="Pagani I."/>
            <person name="Daligault H."/>
            <person name="Detter J.C."/>
            <person name="Han C."/>
            <person name="Land M."/>
            <person name="Hauser L."/>
            <person name="Markowitz V."/>
            <person name="Cheng J.-F."/>
            <person name="Hugenholtz P."/>
            <person name="Woyke T."/>
            <person name="Wu D."/>
            <person name="Verbarg S."/>
            <person name="Frueling A."/>
            <person name="Brambilla E."/>
            <person name="Klenk H.-P."/>
            <person name="Eisen J.A."/>
        </authorList>
    </citation>
    <scope>NUCLEOTIDE SEQUENCE</scope>
    <source>
        <strain>DSM 1100</strain>
    </source>
</reference>
<evidence type="ECO:0000313" key="4">
    <source>
        <dbReference type="Proteomes" id="UP000008461"/>
    </source>
</evidence>
<dbReference type="KEGG" id="hhy:Halhy_2650"/>
<gene>
    <name evidence="3" type="ordered locus">Halhy_2650</name>
</gene>
<keyword evidence="4" id="KW-1185">Reference proteome</keyword>
<dbReference type="GO" id="GO:0017057">
    <property type="term" value="F:6-phosphogluconolactonase activity"/>
    <property type="evidence" value="ECO:0007669"/>
    <property type="project" value="UniProtKB-EC"/>
</dbReference>
<dbReference type="PROSITE" id="PS51257">
    <property type="entry name" value="PROKAR_LIPOPROTEIN"/>
    <property type="match status" value="1"/>
</dbReference>
<dbReference type="Proteomes" id="UP000008461">
    <property type="component" value="Chromosome"/>
</dbReference>
<dbReference type="RefSeq" id="WP_013765067.1">
    <property type="nucleotide sequence ID" value="NC_015510.1"/>
</dbReference>
<dbReference type="InterPro" id="IPR015943">
    <property type="entry name" value="WD40/YVTN_repeat-like_dom_sf"/>
</dbReference>
<dbReference type="InterPro" id="IPR019405">
    <property type="entry name" value="Lactonase_7-beta_prop"/>
</dbReference>
<name>F4KZT3_HALH1</name>
<organism evidence="3 4">
    <name type="scientific">Haliscomenobacter hydrossis (strain ATCC 27775 / DSM 1100 / LMG 10767 / O)</name>
    <dbReference type="NCBI Taxonomy" id="760192"/>
    <lineage>
        <taxon>Bacteria</taxon>
        <taxon>Pseudomonadati</taxon>
        <taxon>Bacteroidota</taxon>
        <taxon>Saprospiria</taxon>
        <taxon>Saprospirales</taxon>
        <taxon>Haliscomenobacteraceae</taxon>
        <taxon>Haliscomenobacter</taxon>
    </lineage>
</organism>
<dbReference type="AlphaFoldDB" id="F4KZT3"/>
<dbReference type="PANTHER" id="PTHR30344">
    <property type="entry name" value="6-PHOSPHOGLUCONOLACTONASE-RELATED"/>
    <property type="match status" value="1"/>
</dbReference>
<dbReference type="OrthoDB" id="9790815at2"/>
<dbReference type="HOGENOM" id="CLU_038716_3_0_10"/>
<dbReference type="GO" id="GO:0006006">
    <property type="term" value="P:glucose metabolic process"/>
    <property type="evidence" value="ECO:0007669"/>
    <property type="project" value="UniProtKB-KW"/>
</dbReference>